<gene>
    <name evidence="9" type="ORF">KAJ71_04080</name>
</gene>
<evidence type="ECO:0000256" key="4">
    <source>
        <dbReference type="ARBA" id="ARBA00022679"/>
    </source>
</evidence>
<dbReference type="Gene3D" id="3.40.50.12780">
    <property type="entry name" value="N-terminal domain of ligase-like"/>
    <property type="match status" value="1"/>
</dbReference>
<sequence>MYWRLYNHLVNQIKSINYNPLKLLETLADNQAAINSTEYVNYGQLYAAAQNLAQQFPVAPSEQSICIGVTGQLGIATIVALVAIVLSGNHYVYVDAKQPVSWLEQQLKRLDCRLILSGSDILPGNIPKDIPLLHFNVDTRPTSLCFADTPASHAAYVNFSSGSTGEPKAIVGILLPNETFDVLSLLRHEFPDVEFEYHVHNDRGLALANTLNVIQAGVNWHSTSCNGIGERAGITDTFQLITLLATRFEQSRFNITNILAVSELTEAYSRIPVSPMQPVVGKNAFVHVARLHQLAMQQDSAAYSIFDPERINNRVSLERFTPLQQQELFLTPFEKSATELKYHRHGPGKRFVMLDKRLVDGSLYYFIARQFSMAGADDSAETGHVDSHIHNCDSVFLFLGDGQDYAGLEVEVDLGGEIRRLHSPSSVFIPAGVAHSYRFIRGCGTYINFVHKGDYHDSLLEITQ</sequence>
<dbReference type="Gene3D" id="3.20.20.70">
    <property type="entry name" value="Aldolase class I"/>
    <property type="match status" value="1"/>
</dbReference>
<dbReference type="Gene3D" id="1.10.238.260">
    <property type="match status" value="1"/>
</dbReference>
<dbReference type="SUPFAM" id="SSF51569">
    <property type="entry name" value="Aldolase"/>
    <property type="match status" value="1"/>
</dbReference>
<comment type="pathway">
    <text evidence="1">Amino-acid biosynthesis; L-leucine biosynthesis; L-leucine from 3-methyl-2-oxobutanoate: step 1/4.</text>
</comment>
<keyword evidence="4" id="KW-0808">Transferase</keyword>
<dbReference type="PANTHER" id="PTHR10277:SF9">
    <property type="entry name" value="2-ISOPROPYLMALATE SYNTHASE 1, CHLOROPLASTIC-RELATED"/>
    <property type="match status" value="1"/>
</dbReference>
<dbReference type="Proteomes" id="UP001165275">
    <property type="component" value="Unassembled WGS sequence"/>
</dbReference>
<dbReference type="InterPro" id="IPR014710">
    <property type="entry name" value="RmlC-like_jellyroll"/>
</dbReference>
<keyword evidence="6" id="KW-0100">Branched-chain amino acid biosynthesis</keyword>
<dbReference type="PROSITE" id="PS00816">
    <property type="entry name" value="AIPM_HOMOCIT_SYNTH_2"/>
    <property type="match status" value="1"/>
</dbReference>
<dbReference type="InterPro" id="IPR002034">
    <property type="entry name" value="AIPM/Hcit_synth_CS"/>
</dbReference>
<dbReference type="RefSeq" id="WP_248944495.1">
    <property type="nucleotide sequence ID" value="NZ_CBCSGY010000032.1"/>
</dbReference>
<dbReference type="InterPro" id="IPR013785">
    <property type="entry name" value="Aldolase_TIM"/>
</dbReference>
<dbReference type="Pfam" id="PF00682">
    <property type="entry name" value="HMGL-like"/>
    <property type="match status" value="1"/>
</dbReference>
<dbReference type="InterPro" id="IPR050073">
    <property type="entry name" value="2-IPM_HCS-like"/>
</dbReference>
<reference evidence="9" key="1">
    <citation type="submission" date="2021-04" db="EMBL/GenBank/DDBJ databases">
        <title>Genome sequence of Serratia sp. arafor3.</title>
        <authorList>
            <person name="Besaury L."/>
        </authorList>
    </citation>
    <scope>NUCLEOTIDE SEQUENCE</scope>
    <source>
        <strain evidence="9">Arafor3</strain>
    </source>
</reference>
<dbReference type="EC" id="2.3.3.13" evidence="2"/>
<dbReference type="Gene3D" id="2.60.120.10">
    <property type="entry name" value="Jelly Rolls"/>
    <property type="match status" value="1"/>
</dbReference>
<name>A0ABT0K867_9GAMM</name>
<comment type="caution">
    <text evidence="9">The sequence shown here is derived from an EMBL/GenBank/DDBJ whole genome shotgun (WGS) entry which is preliminary data.</text>
</comment>
<dbReference type="InterPro" id="IPR020845">
    <property type="entry name" value="AMP-binding_CS"/>
</dbReference>
<protein>
    <recommendedName>
        <fullName evidence="2">2-isopropylmalate synthase</fullName>
        <ecNumber evidence="2">2.3.3.13</ecNumber>
    </recommendedName>
</protein>
<evidence type="ECO:0000256" key="1">
    <source>
        <dbReference type="ARBA" id="ARBA00004689"/>
    </source>
</evidence>
<evidence type="ECO:0000313" key="9">
    <source>
        <dbReference type="EMBL" id="MCL1028223.1"/>
    </source>
</evidence>
<dbReference type="PROSITE" id="PS50991">
    <property type="entry name" value="PYR_CT"/>
    <property type="match status" value="1"/>
</dbReference>
<comment type="function">
    <text evidence="7">Catalyzes the condensation of the acetyl group of acetyl-CoA with 3-methyl-2-oxobutanoate (2-ketoisovalerate) to form 3-carboxy-3-hydroxy-4-methylpentanoate (2-isopropylmalate).</text>
</comment>
<organism evidence="9 10">
    <name type="scientific">Serratia silvae</name>
    <dbReference type="NCBI Taxonomy" id="2824122"/>
    <lineage>
        <taxon>Bacteria</taxon>
        <taxon>Pseudomonadati</taxon>
        <taxon>Pseudomonadota</taxon>
        <taxon>Gammaproteobacteria</taxon>
        <taxon>Enterobacterales</taxon>
        <taxon>Yersiniaceae</taxon>
        <taxon>Serratia</taxon>
    </lineage>
</organism>
<evidence type="ECO:0000256" key="5">
    <source>
        <dbReference type="ARBA" id="ARBA00023211"/>
    </source>
</evidence>
<keyword evidence="10" id="KW-1185">Reference proteome</keyword>
<evidence type="ECO:0000256" key="2">
    <source>
        <dbReference type="ARBA" id="ARBA00012973"/>
    </source>
</evidence>
<feature type="domain" description="Pyruvate carboxyltransferase" evidence="8">
    <location>
        <begin position="171"/>
        <end position="259"/>
    </location>
</feature>
<evidence type="ECO:0000256" key="6">
    <source>
        <dbReference type="ARBA" id="ARBA00023304"/>
    </source>
</evidence>
<accession>A0ABT0K867</accession>
<evidence type="ECO:0000256" key="3">
    <source>
        <dbReference type="ARBA" id="ARBA00022605"/>
    </source>
</evidence>
<keyword evidence="5" id="KW-0464">Manganese</keyword>
<evidence type="ECO:0000259" key="8">
    <source>
        <dbReference type="PROSITE" id="PS50991"/>
    </source>
</evidence>
<dbReference type="SUPFAM" id="SSF56801">
    <property type="entry name" value="Acetyl-CoA synthetase-like"/>
    <property type="match status" value="1"/>
</dbReference>
<keyword evidence="3" id="KW-0028">Amino-acid biosynthesis</keyword>
<evidence type="ECO:0000256" key="7">
    <source>
        <dbReference type="ARBA" id="ARBA00037629"/>
    </source>
</evidence>
<evidence type="ECO:0000313" key="10">
    <source>
        <dbReference type="Proteomes" id="UP001165275"/>
    </source>
</evidence>
<dbReference type="PANTHER" id="PTHR10277">
    <property type="entry name" value="HOMOCITRATE SYNTHASE-RELATED"/>
    <property type="match status" value="1"/>
</dbReference>
<dbReference type="InterPro" id="IPR000891">
    <property type="entry name" value="PYR_CT"/>
</dbReference>
<dbReference type="EMBL" id="JAGQDC010000002">
    <property type="protein sequence ID" value="MCL1028223.1"/>
    <property type="molecule type" value="Genomic_DNA"/>
</dbReference>
<dbReference type="PROSITE" id="PS00455">
    <property type="entry name" value="AMP_BINDING"/>
    <property type="match status" value="1"/>
</dbReference>
<dbReference type="InterPro" id="IPR042099">
    <property type="entry name" value="ANL_N_sf"/>
</dbReference>
<proteinExistence type="predicted"/>